<evidence type="ECO:0000313" key="1">
    <source>
        <dbReference type="EMBL" id="CAG2126919.1"/>
    </source>
</evidence>
<dbReference type="EMBL" id="CAJPUY010000001">
    <property type="protein sequence ID" value="CAG2126919.1"/>
    <property type="molecule type" value="Genomic_DNA"/>
</dbReference>
<reference evidence="1" key="1">
    <citation type="submission" date="2021-03" db="EMBL/GenBank/DDBJ databases">
        <authorList>
            <person name="Peeters C."/>
        </authorList>
    </citation>
    <scope>NUCLEOTIDE SEQUENCE</scope>
    <source>
        <strain evidence="1">LMG 31506</strain>
    </source>
</reference>
<dbReference type="RefSeq" id="WP_211945257.1">
    <property type="nucleotide sequence ID" value="NZ_CAJPUY010000001.1"/>
</dbReference>
<protein>
    <submittedName>
        <fullName evidence="1">Uncharacterized protein</fullName>
    </submittedName>
</protein>
<accession>A0A916MVT5</accession>
<sequence length="132" mass="14489">MSITLAVGTTVVALSPDLYWSDENNWAPVEQTAQRTITGALIVSAATRQGGRPITLEPSDDESGWMTRAVIDQLRNWAAVAGQQMVLTLRGQDRTVIFRHHDGAGIEAHPVVHYSDVVDGDFYLATVRLMEI</sequence>
<comment type="caution">
    <text evidence="1">The sequence shown here is derived from an EMBL/GenBank/DDBJ whole genome shotgun (WGS) entry which is preliminary data.</text>
</comment>
<organism evidence="1 2">
    <name type="scientific">Cupriavidus yeoncheonensis</name>
    <dbReference type="NCBI Taxonomy" id="1462994"/>
    <lineage>
        <taxon>Bacteria</taxon>
        <taxon>Pseudomonadati</taxon>
        <taxon>Pseudomonadota</taxon>
        <taxon>Betaproteobacteria</taxon>
        <taxon>Burkholderiales</taxon>
        <taxon>Burkholderiaceae</taxon>
        <taxon>Cupriavidus</taxon>
    </lineage>
</organism>
<dbReference type="AlphaFoldDB" id="A0A916MVT5"/>
<keyword evidence="2" id="KW-1185">Reference proteome</keyword>
<name>A0A916MVT5_9BURK</name>
<dbReference type="Proteomes" id="UP000672934">
    <property type="component" value="Unassembled WGS sequence"/>
</dbReference>
<proteinExistence type="predicted"/>
<evidence type="ECO:0000313" key="2">
    <source>
        <dbReference type="Proteomes" id="UP000672934"/>
    </source>
</evidence>
<gene>
    <name evidence="1" type="ORF">LMG31506_00238</name>
</gene>